<dbReference type="SUPFAM" id="SSF53474">
    <property type="entry name" value="alpha/beta-Hydrolases"/>
    <property type="match status" value="1"/>
</dbReference>
<dbReference type="NCBIfam" id="TIGR03502">
    <property type="entry name" value="lipase_Pla1_cef"/>
    <property type="match status" value="1"/>
</dbReference>
<evidence type="ECO:0000313" key="2">
    <source>
        <dbReference type="EMBL" id="AAV81879.1"/>
    </source>
</evidence>
<evidence type="ECO:0000313" key="3">
    <source>
        <dbReference type="Proteomes" id="UP000001171"/>
    </source>
</evidence>
<accession>Q5QYP9</accession>
<evidence type="ECO:0000259" key="1">
    <source>
        <dbReference type="Pfam" id="PF12262"/>
    </source>
</evidence>
<dbReference type="HOGENOM" id="CLU_010857_0_0_6"/>
<protein>
    <submittedName>
        <fullName evidence="2">Predicted extracellular enzyme of alpha/beta hydrolase superfamily</fullName>
    </submittedName>
</protein>
<dbReference type="Pfam" id="PF03403">
    <property type="entry name" value="PAF-AH_p_II"/>
    <property type="match status" value="1"/>
</dbReference>
<reference evidence="2 3" key="1">
    <citation type="journal article" date="2004" name="Proc. Natl. Acad. Sci. U.S.A.">
        <title>Genome sequence of the deep-sea gamma-proteobacterium Idiomarina loihiensis reveals amino acid fermentation as a source of carbon and energy.</title>
        <authorList>
            <person name="Hou S."/>
            <person name="Saw J.H."/>
            <person name="Lee K.S."/>
            <person name="Freitas T.A."/>
            <person name="Belisle C."/>
            <person name="Kawarabayasi Y."/>
            <person name="Donachie S.P."/>
            <person name="Pikina A."/>
            <person name="Galperin M.Y."/>
            <person name="Koonin E.V."/>
            <person name="Makarova K.S."/>
            <person name="Omelchenko M.V."/>
            <person name="Sorokin A."/>
            <person name="Wolf Y.I."/>
            <person name="Li Q.X."/>
            <person name="Keum Y.S."/>
            <person name="Campbell S."/>
            <person name="Denery J."/>
            <person name="Aizawa S."/>
            <person name="Shibata S."/>
            <person name="Malahoff A."/>
            <person name="Alam M."/>
        </authorList>
    </citation>
    <scope>NUCLEOTIDE SEQUENCE [LARGE SCALE GENOMIC DNA]</scope>
    <source>
        <strain evidence="3">ATCC BAA-735 / DSM 15497 / L2-TR</strain>
    </source>
</reference>
<feature type="domain" description="Bacterial virulence factor lipase N-terminal" evidence="1">
    <location>
        <begin position="162"/>
        <end position="296"/>
    </location>
</feature>
<dbReference type="Gene3D" id="3.40.50.1820">
    <property type="entry name" value="alpha/beta hydrolase"/>
    <property type="match status" value="1"/>
</dbReference>
<gene>
    <name evidence="2" type="ordered locus">IL1039</name>
</gene>
<dbReference type="STRING" id="283942.IL1039"/>
<dbReference type="Pfam" id="PF12262">
    <property type="entry name" value="Lipase_bact_N"/>
    <property type="match status" value="1"/>
</dbReference>
<dbReference type="GO" id="GO:0016787">
    <property type="term" value="F:hydrolase activity"/>
    <property type="evidence" value="ECO:0007669"/>
    <property type="project" value="UniProtKB-KW"/>
</dbReference>
<keyword evidence="3" id="KW-1185">Reference proteome</keyword>
<keyword evidence="2" id="KW-0378">Hydrolase</keyword>
<name>Q5QYP9_IDILO</name>
<dbReference type="RefSeq" id="WP_011234290.1">
    <property type="nucleotide sequence ID" value="NC_006512.1"/>
</dbReference>
<organism evidence="2 3">
    <name type="scientific">Idiomarina loihiensis (strain ATCC BAA-735 / DSM 15497 / L2-TR)</name>
    <dbReference type="NCBI Taxonomy" id="283942"/>
    <lineage>
        <taxon>Bacteria</taxon>
        <taxon>Pseudomonadati</taxon>
        <taxon>Pseudomonadota</taxon>
        <taxon>Gammaproteobacteria</taxon>
        <taxon>Alteromonadales</taxon>
        <taxon>Idiomarinaceae</taxon>
        <taxon>Idiomarina</taxon>
    </lineage>
</organism>
<dbReference type="eggNOG" id="COG1073">
    <property type="taxonomic scope" value="Bacteria"/>
</dbReference>
<proteinExistence type="predicted"/>
<dbReference type="OrthoDB" id="5477453at2"/>
<sequence length="821" mass="84766">MKKLLLPLAIGSALSLVGCGSGDEAPVTETEVSVAASRVVFDPSNGEIPIPTNILLGENDGTLDLPIGDPNSAQAATRIALNGLDGWGTHSPLSFELSLPVDQNGEKVSLDPASVEAQGAVRVFKTVQGGQVDVESCVSTNPVVGALHEAQLAAGESSTIASSPAAVCSISEELIHGEDFQVQATGAGSFVVIPTQPFEPETGYLVALTDNIQDSLGRRVKASQTYTLMKRSVAEYPASDEDDARNLQSLINVYEAALTVGANVDAEDVIYSSNFTTQSVGTALGAVKSLYAQRVPAGAVPALGLGPHPDGAATVGDLLDPEKYSQDAIQVASAANVYVGKVELPYYSPVPTAENPTAPLTGRWTAKCDSAAAILNAVADGEVNPAEAGITAEMLANPELLVMENEGGCFNLSDSDDQPIDPERHVTKYSPIPEKQSDEEVTVFATTPNVAVANMIRPSFGLEPLSAPADGWPVVIFQHGITADKNSAAAIAGTLAVAGYAMVAIDHPLHGDRAFGEINASSEAGAINYMNLQSLLTTRDNVRQSISDLIGLRLSLSNASFPDSSTINAQDVHFVGHSLGAIAGTGFTTIANAPFSKSQLEPLAPMFKVQASALGMPGGSLANFLLASEEFGPVIKGNIAYNASEAFSAGVDAQADAAGIEKNTAAYLELLAAAYAEFEANGDPDAVGELQASLNQFAFAAQTVVDSADPINYAKSLRALGTPLLAIEAVGDSVIPNNVPPLGGTEPLAALLGLDGISTTTASEDGTPVSGIVRFGGDAEHGSLVDAGPSAEVTAEMQQQIAFWFAADMLQLPVTNEEVVE</sequence>
<dbReference type="PROSITE" id="PS51257">
    <property type="entry name" value="PROKAR_LIPOPROTEIN"/>
    <property type="match status" value="1"/>
</dbReference>
<dbReference type="InterPro" id="IPR029058">
    <property type="entry name" value="AB_hydrolase_fold"/>
</dbReference>
<dbReference type="EMBL" id="AE017340">
    <property type="protein sequence ID" value="AAV81879.1"/>
    <property type="molecule type" value="Genomic_DNA"/>
</dbReference>
<dbReference type="GeneID" id="41336205"/>
<dbReference type="Proteomes" id="UP000001171">
    <property type="component" value="Chromosome"/>
</dbReference>
<dbReference type="AlphaFoldDB" id="Q5QYP9"/>
<dbReference type="KEGG" id="ilo:IL1039"/>
<dbReference type="InterPro" id="IPR025920">
    <property type="entry name" value="Lipase_bact_N"/>
</dbReference>
<dbReference type="InterPro" id="IPR020009">
    <property type="entry name" value="VolA/Pla-1/cef"/>
</dbReference>